<dbReference type="EMBL" id="SDPU01000001">
    <property type="protein sequence ID" value="RYU15696.1"/>
    <property type="molecule type" value="Genomic_DNA"/>
</dbReference>
<name>A0A4V1Z2V2_9ACTN</name>
<reference evidence="1 2" key="1">
    <citation type="submission" date="2019-01" db="EMBL/GenBank/DDBJ databases">
        <title>Nocardioides guangzhouensis sp. nov., an actinobacterium isolated from soil.</title>
        <authorList>
            <person name="Fu Y."/>
            <person name="Cai Y."/>
            <person name="Lin Z."/>
            <person name="Chen P."/>
        </authorList>
    </citation>
    <scope>NUCLEOTIDE SEQUENCE [LARGE SCALE GENOMIC DNA]</scope>
    <source>
        <strain evidence="1 2">NBRC 105384</strain>
    </source>
</reference>
<accession>A0A4V1Z2V2</accession>
<comment type="caution">
    <text evidence="1">The sequence shown here is derived from an EMBL/GenBank/DDBJ whole genome shotgun (WGS) entry which is preliminary data.</text>
</comment>
<dbReference type="Proteomes" id="UP000291189">
    <property type="component" value="Unassembled WGS sequence"/>
</dbReference>
<proteinExistence type="predicted"/>
<dbReference type="OrthoDB" id="3790091at2"/>
<organism evidence="1 2">
    <name type="scientific">Nocardioides iriomotensis</name>
    <dbReference type="NCBI Taxonomy" id="715784"/>
    <lineage>
        <taxon>Bacteria</taxon>
        <taxon>Bacillati</taxon>
        <taxon>Actinomycetota</taxon>
        <taxon>Actinomycetes</taxon>
        <taxon>Propionibacteriales</taxon>
        <taxon>Nocardioidaceae</taxon>
        <taxon>Nocardioides</taxon>
    </lineage>
</organism>
<gene>
    <name evidence="1" type="ORF">ETU37_00855</name>
</gene>
<protein>
    <submittedName>
        <fullName evidence="1">Uncharacterized protein</fullName>
    </submittedName>
</protein>
<evidence type="ECO:0000313" key="2">
    <source>
        <dbReference type="Proteomes" id="UP000291189"/>
    </source>
</evidence>
<evidence type="ECO:0000313" key="1">
    <source>
        <dbReference type="EMBL" id="RYU15696.1"/>
    </source>
</evidence>
<sequence>MDTPLAMESGHPDPPPGQCWCCGSIDDPDRMIHLGNHPEVAMCRPCARWAAKEAWEIEDRDRTGVLVSLRDRFRRLRRGVIDRNWHRHPVFGRPLRWLGNRLP</sequence>
<dbReference type="AlphaFoldDB" id="A0A4V1Z2V2"/>
<dbReference type="RefSeq" id="WP_129984979.1">
    <property type="nucleotide sequence ID" value="NZ_SDPU01000001.1"/>
</dbReference>
<keyword evidence="2" id="KW-1185">Reference proteome</keyword>